<sequence>MKHRYNTEVNFLANHGGGYRANYPNQIEIKVRIEMRDGETVTKIGVIVMPLGMIERTTKIAPSFQGPPLRLLNRLKAKGLRTILEEKQLSRDGVVDRHPVVWDTLRYNRFEIFIRPCGPYILAWVWEFYSAYGDLVPQRKKKAIAFRPVESVMVRGWQVRCNNDDINFVLDRAINFVHKYHSLTTTETLDDLKGWLAPLIFDTTPRWIEVGAPIEKKDINVAARYCFGFISSLIMPS</sequence>
<dbReference type="HOGENOM" id="CLU_1172392_0_0_1"/>
<dbReference type="PANTHER" id="PTHR33180">
    <property type="entry name" value="PHOTOSYSTEM II CP43 REACTION CENTER PROTEIN"/>
    <property type="match status" value="1"/>
</dbReference>
<accession>M1DVM5</accession>
<evidence type="ECO:0000313" key="2">
    <source>
        <dbReference type="EnsemblPlants" id="PGSC0003DMT400095123"/>
    </source>
</evidence>
<dbReference type="PaxDb" id="4113-PGSC0003DMT400095123"/>
<proteinExistence type="predicted"/>
<evidence type="ECO:0000259" key="1">
    <source>
        <dbReference type="Pfam" id="PF20167"/>
    </source>
</evidence>
<dbReference type="EnsemblPlants" id="PGSC0003DMT400095123">
    <property type="protein sequence ID" value="PGSC0003DMT400095123"/>
    <property type="gene ID" value="PGSC0003DMG400044694"/>
</dbReference>
<dbReference type="GO" id="GO:0009523">
    <property type="term" value="C:photosystem II"/>
    <property type="evidence" value="ECO:0000318"/>
    <property type="project" value="GO_Central"/>
</dbReference>
<dbReference type="Gramene" id="PGSC0003DMT400095123">
    <property type="protein sequence ID" value="PGSC0003DMT400095123"/>
    <property type="gene ID" value="PGSC0003DMG400044694"/>
</dbReference>
<evidence type="ECO:0000313" key="3">
    <source>
        <dbReference type="Proteomes" id="UP000011115"/>
    </source>
</evidence>
<protein>
    <recommendedName>
        <fullName evidence="1">Putative plant transposon protein domain-containing protein</fullName>
    </recommendedName>
</protein>
<keyword evidence="3" id="KW-1185">Reference proteome</keyword>
<reference evidence="2" key="2">
    <citation type="submission" date="2015-06" db="UniProtKB">
        <authorList>
            <consortium name="EnsemblPlants"/>
        </authorList>
    </citation>
    <scope>IDENTIFICATION</scope>
    <source>
        <strain evidence="2">DM1-3 516 R44</strain>
    </source>
</reference>
<dbReference type="GO" id="GO:0009579">
    <property type="term" value="C:thylakoid"/>
    <property type="evidence" value="ECO:0000318"/>
    <property type="project" value="GO_Central"/>
</dbReference>
<dbReference type="Pfam" id="PF20167">
    <property type="entry name" value="Transposase_32"/>
    <property type="match status" value="1"/>
</dbReference>
<dbReference type="InterPro" id="IPR046796">
    <property type="entry name" value="Transposase_32_dom"/>
</dbReference>
<feature type="domain" description="Putative plant transposon protein" evidence="1">
    <location>
        <begin position="109"/>
        <end position="237"/>
    </location>
</feature>
<dbReference type="InParanoid" id="M1DVM5"/>
<name>M1DVM5_SOLTU</name>
<dbReference type="AlphaFoldDB" id="M1DVM5"/>
<dbReference type="PANTHER" id="PTHR33180:SF31">
    <property type="entry name" value="POLYPROTEIN PROTEIN"/>
    <property type="match status" value="1"/>
</dbReference>
<organism evidence="2 3">
    <name type="scientific">Solanum tuberosum</name>
    <name type="common">Potato</name>
    <dbReference type="NCBI Taxonomy" id="4113"/>
    <lineage>
        <taxon>Eukaryota</taxon>
        <taxon>Viridiplantae</taxon>
        <taxon>Streptophyta</taxon>
        <taxon>Embryophyta</taxon>
        <taxon>Tracheophyta</taxon>
        <taxon>Spermatophyta</taxon>
        <taxon>Magnoliopsida</taxon>
        <taxon>eudicotyledons</taxon>
        <taxon>Gunneridae</taxon>
        <taxon>Pentapetalae</taxon>
        <taxon>asterids</taxon>
        <taxon>lamiids</taxon>
        <taxon>Solanales</taxon>
        <taxon>Solanaceae</taxon>
        <taxon>Solanoideae</taxon>
        <taxon>Solaneae</taxon>
        <taxon>Solanum</taxon>
    </lineage>
</organism>
<reference evidence="3" key="1">
    <citation type="journal article" date="2011" name="Nature">
        <title>Genome sequence and analysis of the tuber crop potato.</title>
        <authorList>
            <consortium name="The Potato Genome Sequencing Consortium"/>
        </authorList>
    </citation>
    <scope>NUCLEOTIDE SEQUENCE [LARGE SCALE GENOMIC DNA]</scope>
    <source>
        <strain evidence="3">cv. DM1-3 516 R44</strain>
    </source>
</reference>
<dbReference type="Proteomes" id="UP000011115">
    <property type="component" value="Unassembled WGS sequence"/>
</dbReference>